<protein>
    <submittedName>
        <fullName evidence="3">Uncharacterized protein</fullName>
    </submittedName>
</protein>
<organism evidence="3">
    <name type="scientific">viral metagenome</name>
    <dbReference type="NCBI Taxonomy" id="1070528"/>
    <lineage>
        <taxon>unclassified sequences</taxon>
        <taxon>metagenomes</taxon>
        <taxon>organismal metagenomes</taxon>
    </lineage>
</organism>
<keyword evidence="2" id="KW-0472">Membrane</keyword>
<reference evidence="3" key="1">
    <citation type="submission" date="2020-03" db="EMBL/GenBank/DDBJ databases">
        <title>The deep terrestrial virosphere.</title>
        <authorList>
            <person name="Holmfeldt K."/>
            <person name="Nilsson E."/>
            <person name="Simone D."/>
            <person name="Lopez-Fernandez M."/>
            <person name="Wu X."/>
            <person name="de Brujin I."/>
            <person name="Lundin D."/>
            <person name="Andersson A."/>
            <person name="Bertilsson S."/>
            <person name="Dopson M."/>
        </authorList>
    </citation>
    <scope>NUCLEOTIDE SEQUENCE</scope>
    <source>
        <strain evidence="3">MM171A03450</strain>
    </source>
</reference>
<dbReference type="AlphaFoldDB" id="A0A6M3X779"/>
<keyword evidence="2" id="KW-1133">Transmembrane helix</keyword>
<accession>A0A6M3X779</accession>
<evidence type="ECO:0000256" key="1">
    <source>
        <dbReference type="SAM" id="MobiDB-lite"/>
    </source>
</evidence>
<name>A0A6M3X779_9ZZZZ</name>
<proteinExistence type="predicted"/>
<feature type="region of interest" description="Disordered" evidence="1">
    <location>
        <begin position="80"/>
        <end position="112"/>
    </location>
</feature>
<sequence length="112" mass="12420">MKLKTTGYFKQLTESRYGLSSGRWAFLFSIILANIIVWYTWLFVCIWTRSIVDIPNGVVMAYTAAQGLAFGGKAVQSFAERPSNNSFGVPTPPRYRTGEEGENGNQRCAGKG</sequence>
<feature type="transmembrane region" description="Helical" evidence="2">
    <location>
        <begin position="24"/>
        <end position="47"/>
    </location>
</feature>
<evidence type="ECO:0000313" key="3">
    <source>
        <dbReference type="EMBL" id="QJH92545.1"/>
    </source>
</evidence>
<gene>
    <name evidence="3" type="ORF">MM171A03450_0005</name>
</gene>
<evidence type="ECO:0000256" key="2">
    <source>
        <dbReference type="SAM" id="Phobius"/>
    </source>
</evidence>
<keyword evidence="2" id="KW-0812">Transmembrane</keyword>
<dbReference type="EMBL" id="MT143899">
    <property type="protein sequence ID" value="QJH92545.1"/>
    <property type="molecule type" value="Genomic_DNA"/>
</dbReference>